<evidence type="ECO:0000313" key="3">
    <source>
        <dbReference type="Proteomes" id="UP000185657"/>
    </source>
</evidence>
<evidence type="ECO:0000313" key="2">
    <source>
        <dbReference type="EMBL" id="OAD40026.1"/>
    </source>
</evidence>
<dbReference type="EMBL" id="LVWD01000034">
    <property type="protein sequence ID" value="OAD40026.1"/>
    <property type="molecule type" value="Genomic_DNA"/>
</dbReference>
<reference evidence="1 4" key="2">
    <citation type="submission" date="2016-10" db="EMBL/GenBank/DDBJ databases">
        <title>Hydorgenophaga sp. LPB0072 isolated from gastropod.</title>
        <authorList>
            <person name="Kim E."/>
            <person name="Yi H."/>
        </authorList>
    </citation>
    <scope>NUCLEOTIDE SEQUENCE [LARGE SCALE GENOMIC DNA]</scope>
    <source>
        <strain evidence="1 4">LPB0072</strain>
    </source>
</reference>
<name>A0A167GYF9_9BURK</name>
<reference evidence="2 3" key="1">
    <citation type="submission" date="2016-02" db="EMBL/GenBank/DDBJ databases">
        <title>Draft genome sequence of Hydrogenophaga sp. LPB0072.</title>
        <authorList>
            <person name="Shin S.-K."/>
            <person name="Yi H."/>
        </authorList>
    </citation>
    <scope>NUCLEOTIDE SEQUENCE [LARGE SCALE GENOMIC DNA]</scope>
    <source>
        <strain evidence="2 3">LPB0072</strain>
    </source>
</reference>
<accession>A0A167GYF9</accession>
<dbReference type="AlphaFoldDB" id="A0A167GYF9"/>
<protein>
    <submittedName>
        <fullName evidence="1">Uncharacterized protein</fullName>
    </submittedName>
</protein>
<dbReference type="Proteomes" id="UP000185680">
    <property type="component" value="Chromosome"/>
</dbReference>
<evidence type="ECO:0000313" key="1">
    <source>
        <dbReference type="EMBL" id="AOW12838.1"/>
    </source>
</evidence>
<dbReference type="STRING" id="1763535.LPB072_08260"/>
<evidence type="ECO:0000313" key="4">
    <source>
        <dbReference type="Proteomes" id="UP000185680"/>
    </source>
</evidence>
<proteinExistence type="predicted"/>
<organism evidence="1 4">
    <name type="scientific">Hydrogenophaga crassostreae</name>
    <dbReference type="NCBI Taxonomy" id="1763535"/>
    <lineage>
        <taxon>Bacteria</taxon>
        <taxon>Pseudomonadati</taxon>
        <taxon>Pseudomonadota</taxon>
        <taxon>Betaproteobacteria</taxon>
        <taxon>Burkholderiales</taxon>
        <taxon>Comamonadaceae</taxon>
        <taxon>Hydrogenophaga</taxon>
    </lineage>
</organism>
<sequence length="93" mass="10264">MARGAKVPFAFLTPSSLDWVRLSIASKSSRLASRLGQKGGEIRASMISLCRQILGEMEDISFTAWPMLATAFRAHTMPASKAFDRTTHTPTHR</sequence>
<dbReference type="KEGG" id="hyl:LPB072_08260"/>
<dbReference type="Proteomes" id="UP000185657">
    <property type="component" value="Unassembled WGS sequence"/>
</dbReference>
<dbReference type="EMBL" id="CP017476">
    <property type="protein sequence ID" value="AOW12838.1"/>
    <property type="molecule type" value="Genomic_DNA"/>
</dbReference>
<gene>
    <name evidence="1" type="ORF">LPB072_08260</name>
    <name evidence="2" type="ORF">LPB72_17755</name>
</gene>
<keyword evidence="3" id="KW-1185">Reference proteome</keyword>